<reference evidence="5 6" key="1">
    <citation type="submission" date="2016-11" db="EMBL/GenBank/DDBJ databases">
        <authorList>
            <person name="Jaros S."/>
            <person name="Januszkiewicz K."/>
            <person name="Wedrychowicz H."/>
        </authorList>
    </citation>
    <scope>NUCLEOTIDE SEQUENCE [LARGE SCALE GENOMIC DNA]</scope>
    <source>
        <strain evidence="5 6">DSM 16917</strain>
    </source>
</reference>
<dbReference type="Gene3D" id="3.30.70.270">
    <property type="match status" value="1"/>
</dbReference>
<dbReference type="GO" id="GO:0005886">
    <property type="term" value="C:plasma membrane"/>
    <property type="evidence" value="ECO:0007669"/>
    <property type="project" value="TreeGrafter"/>
</dbReference>
<dbReference type="OrthoDB" id="73375at2"/>
<feature type="domain" description="GGDEF" evidence="4">
    <location>
        <begin position="243"/>
        <end position="376"/>
    </location>
</feature>
<dbReference type="SMART" id="SM00267">
    <property type="entry name" value="GGDEF"/>
    <property type="match status" value="1"/>
</dbReference>
<dbReference type="Proteomes" id="UP000184268">
    <property type="component" value="Unassembled WGS sequence"/>
</dbReference>
<evidence type="ECO:0000256" key="1">
    <source>
        <dbReference type="ARBA" id="ARBA00001946"/>
    </source>
</evidence>
<gene>
    <name evidence="5" type="ORF">SAMN02745129_1856</name>
</gene>
<dbReference type="STRING" id="299255.SAMN02745129_1856"/>
<sequence length="376" mass="42384">MQSAADTNPWMSWLPEKALLHRRGQILSHNLGLGGLLEDANLLSSLGRCQSGERQLVVDRDGVLWCLSSQAVPEQEAMLTLMLPAAHQDLQQLIAHLPTALVVHRWFKPLFTNQAFADLFHFDSVSEVLELDSLRSIIGEEHWPMAQENYRTLMKHGRLDKIQVEEHHAVNGTRLQAQLVDFVLNWDGEPAVCTLVSNVSTQQAKIEQYKRMAFTDPLTGLGNRRRFFEHSEGFIQRSAAQGSSMMLLLLDVDHFKSINDQHGHPVGDEVLQHLGNRLVQCVDSEALLARIGGEEFALLMPVPAMSLLAERAERIKQEIGAEPFVSYHGLQLPITFSVGVTRWRPGEDSLPAIYRRADNALYRAKSMGRDRIECIY</sequence>
<dbReference type="CDD" id="cd01949">
    <property type="entry name" value="GGDEF"/>
    <property type="match status" value="1"/>
</dbReference>
<dbReference type="EC" id="2.7.7.65" evidence="2"/>
<comment type="cofactor">
    <cofactor evidence="1">
        <name>Mg(2+)</name>
        <dbReference type="ChEBI" id="CHEBI:18420"/>
    </cofactor>
</comment>
<dbReference type="Pfam" id="PF00990">
    <property type="entry name" value="GGDEF"/>
    <property type="match status" value="1"/>
</dbReference>
<dbReference type="InterPro" id="IPR029787">
    <property type="entry name" value="Nucleotide_cyclase"/>
</dbReference>
<keyword evidence="6" id="KW-1185">Reference proteome</keyword>
<dbReference type="InterPro" id="IPR000160">
    <property type="entry name" value="GGDEF_dom"/>
</dbReference>
<evidence type="ECO:0000256" key="2">
    <source>
        <dbReference type="ARBA" id="ARBA00012528"/>
    </source>
</evidence>
<dbReference type="PANTHER" id="PTHR45138">
    <property type="entry name" value="REGULATORY COMPONENTS OF SENSORY TRANSDUCTION SYSTEM"/>
    <property type="match status" value="1"/>
</dbReference>
<dbReference type="PANTHER" id="PTHR45138:SF9">
    <property type="entry name" value="DIGUANYLATE CYCLASE DGCM-RELATED"/>
    <property type="match status" value="1"/>
</dbReference>
<dbReference type="InterPro" id="IPR043128">
    <property type="entry name" value="Rev_trsase/Diguanyl_cyclase"/>
</dbReference>
<evidence type="ECO:0000259" key="4">
    <source>
        <dbReference type="PROSITE" id="PS50887"/>
    </source>
</evidence>
<protein>
    <recommendedName>
        <fullName evidence="2">diguanylate cyclase</fullName>
        <ecNumber evidence="2">2.7.7.65</ecNumber>
    </recommendedName>
</protein>
<dbReference type="FunFam" id="3.30.70.270:FF:000001">
    <property type="entry name" value="Diguanylate cyclase domain protein"/>
    <property type="match status" value="1"/>
</dbReference>
<accession>A0A1M5S3J4</accession>
<evidence type="ECO:0000313" key="5">
    <source>
        <dbReference type="EMBL" id="SHH33051.1"/>
    </source>
</evidence>
<comment type="catalytic activity">
    <reaction evidence="3">
        <text>2 GTP = 3',3'-c-di-GMP + 2 diphosphate</text>
        <dbReference type="Rhea" id="RHEA:24898"/>
        <dbReference type="ChEBI" id="CHEBI:33019"/>
        <dbReference type="ChEBI" id="CHEBI:37565"/>
        <dbReference type="ChEBI" id="CHEBI:58805"/>
        <dbReference type="EC" id="2.7.7.65"/>
    </reaction>
</comment>
<dbReference type="GO" id="GO:0052621">
    <property type="term" value="F:diguanylate cyclase activity"/>
    <property type="evidence" value="ECO:0007669"/>
    <property type="project" value="UniProtKB-EC"/>
</dbReference>
<dbReference type="GO" id="GO:1902201">
    <property type="term" value="P:negative regulation of bacterial-type flagellum-dependent cell motility"/>
    <property type="evidence" value="ECO:0007669"/>
    <property type="project" value="TreeGrafter"/>
</dbReference>
<evidence type="ECO:0000313" key="6">
    <source>
        <dbReference type="Proteomes" id="UP000184268"/>
    </source>
</evidence>
<dbReference type="RefSeq" id="WP_067662912.1">
    <property type="nucleotide sequence ID" value="NZ_FQXG01000002.1"/>
</dbReference>
<name>A0A1M5S3J4_9GAMM</name>
<dbReference type="SUPFAM" id="SSF55073">
    <property type="entry name" value="Nucleotide cyclase"/>
    <property type="match status" value="1"/>
</dbReference>
<dbReference type="GO" id="GO:0043709">
    <property type="term" value="P:cell adhesion involved in single-species biofilm formation"/>
    <property type="evidence" value="ECO:0007669"/>
    <property type="project" value="TreeGrafter"/>
</dbReference>
<proteinExistence type="predicted"/>
<organism evidence="5 6">
    <name type="scientific">Ferrimonas marina</name>
    <dbReference type="NCBI Taxonomy" id="299255"/>
    <lineage>
        <taxon>Bacteria</taxon>
        <taxon>Pseudomonadati</taxon>
        <taxon>Pseudomonadota</taxon>
        <taxon>Gammaproteobacteria</taxon>
        <taxon>Alteromonadales</taxon>
        <taxon>Ferrimonadaceae</taxon>
        <taxon>Ferrimonas</taxon>
    </lineage>
</organism>
<dbReference type="AlphaFoldDB" id="A0A1M5S3J4"/>
<evidence type="ECO:0000256" key="3">
    <source>
        <dbReference type="ARBA" id="ARBA00034247"/>
    </source>
</evidence>
<dbReference type="EMBL" id="FQXG01000002">
    <property type="protein sequence ID" value="SHH33051.1"/>
    <property type="molecule type" value="Genomic_DNA"/>
</dbReference>
<dbReference type="InterPro" id="IPR050469">
    <property type="entry name" value="Diguanylate_Cyclase"/>
</dbReference>
<dbReference type="NCBIfam" id="TIGR00254">
    <property type="entry name" value="GGDEF"/>
    <property type="match status" value="1"/>
</dbReference>
<dbReference type="PROSITE" id="PS50887">
    <property type="entry name" value="GGDEF"/>
    <property type="match status" value="1"/>
</dbReference>